<keyword evidence="4" id="KW-0677">Repeat</keyword>
<name>A0ABD2HPX4_9BILA</name>
<dbReference type="Pfam" id="PF10591">
    <property type="entry name" value="SPARC_Ca_bdg"/>
    <property type="match status" value="1"/>
</dbReference>
<dbReference type="PROSITE" id="PS00018">
    <property type="entry name" value="EF_HAND_1"/>
    <property type="match status" value="3"/>
</dbReference>
<dbReference type="InterPro" id="IPR018247">
    <property type="entry name" value="EF_Hand_1_Ca_BS"/>
</dbReference>
<gene>
    <name evidence="11" type="ORF">niasHT_030637</name>
</gene>
<feature type="region of interest" description="Disordered" evidence="8">
    <location>
        <begin position="148"/>
        <end position="199"/>
    </location>
</feature>
<feature type="compositionally biased region" description="Pro residues" evidence="8">
    <location>
        <begin position="161"/>
        <end position="178"/>
    </location>
</feature>
<dbReference type="AlphaFoldDB" id="A0ABD2HPX4"/>
<feature type="chain" id="PRO_5044834976" description="EF-hand domain-containing protein" evidence="9">
    <location>
        <begin position="23"/>
        <end position="1085"/>
    </location>
</feature>
<evidence type="ECO:0000256" key="7">
    <source>
        <dbReference type="ARBA" id="ARBA00023180"/>
    </source>
</evidence>
<dbReference type="GO" id="GO:0046872">
    <property type="term" value="F:metal ion binding"/>
    <property type="evidence" value="ECO:0007669"/>
    <property type="project" value="UniProtKB-KW"/>
</dbReference>
<evidence type="ECO:0000256" key="4">
    <source>
        <dbReference type="ARBA" id="ARBA00022737"/>
    </source>
</evidence>
<feature type="domain" description="EF-hand" evidence="10">
    <location>
        <begin position="224"/>
        <end position="259"/>
    </location>
</feature>
<keyword evidence="9" id="KW-0732">Signal</keyword>
<dbReference type="InterPro" id="IPR019577">
    <property type="entry name" value="SPARC/Testican_Ca-bd-dom"/>
</dbReference>
<evidence type="ECO:0000256" key="3">
    <source>
        <dbReference type="ARBA" id="ARBA00022723"/>
    </source>
</evidence>
<evidence type="ECO:0000256" key="5">
    <source>
        <dbReference type="ARBA" id="ARBA00022837"/>
    </source>
</evidence>
<feature type="compositionally biased region" description="Low complexity" evidence="8">
    <location>
        <begin position="779"/>
        <end position="825"/>
    </location>
</feature>
<keyword evidence="2" id="KW-0964">Secreted</keyword>
<evidence type="ECO:0000313" key="11">
    <source>
        <dbReference type="EMBL" id="KAL3068346.1"/>
    </source>
</evidence>
<proteinExistence type="predicted"/>
<feature type="region of interest" description="Disordered" evidence="8">
    <location>
        <begin position="779"/>
        <end position="977"/>
    </location>
</feature>
<evidence type="ECO:0000313" key="12">
    <source>
        <dbReference type="Proteomes" id="UP001620626"/>
    </source>
</evidence>
<evidence type="ECO:0000256" key="9">
    <source>
        <dbReference type="SAM" id="SignalP"/>
    </source>
</evidence>
<reference evidence="11 12" key="1">
    <citation type="submission" date="2024-10" db="EMBL/GenBank/DDBJ databases">
        <authorList>
            <person name="Kim D."/>
        </authorList>
    </citation>
    <scope>NUCLEOTIDE SEQUENCE [LARGE SCALE GENOMIC DNA]</scope>
    <source>
        <strain evidence="11">BH-2024</strain>
    </source>
</reference>
<feature type="compositionally biased region" description="Pro residues" evidence="8">
    <location>
        <begin position="857"/>
        <end position="871"/>
    </location>
</feature>
<feature type="compositionally biased region" description="Acidic residues" evidence="8">
    <location>
        <begin position="967"/>
        <end position="977"/>
    </location>
</feature>
<dbReference type="GO" id="GO:0005576">
    <property type="term" value="C:extracellular region"/>
    <property type="evidence" value="ECO:0007669"/>
    <property type="project" value="UniProtKB-SubCell"/>
</dbReference>
<feature type="compositionally biased region" description="Basic residues" evidence="8">
    <location>
        <begin position="1071"/>
        <end position="1085"/>
    </location>
</feature>
<keyword evidence="7" id="KW-0325">Glycoprotein</keyword>
<feature type="compositionally biased region" description="Basic and acidic residues" evidence="8">
    <location>
        <begin position="877"/>
        <end position="941"/>
    </location>
</feature>
<dbReference type="Proteomes" id="UP001620626">
    <property type="component" value="Unassembled WGS sequence"/>
</dbReference>
<comment type="subcellular location">
    <subcellularLocation>
        <location evidence="1">Secreted</location>
    </subcellularLocation>
</comment>
<dbReference type="InterPro" id="IPR002048">
    <property type="entry name" value="EF_hand_dom"/>
</dbReference>
<evidence type="ECO:0000259" key="10">
    <source>
        <dbReference type="PROSITE" id="PS50222"/>
    </source>
</evidence>
<feature type="compositionally biased region" description="Low complexity" evidence="8">
    <location>
        <begin position="952"/>
        <end position="966"/>
    </location>
</feature>
<organism evidence="11 12">
    <name type="scientific">Heterodera trifolii</name>
    <dbReference type="NCBI Taxonomy" id="157864"/>
    <lineage>
        <taxon>Eukaryota</taxon>
        <taxon>Metazoa</taxon>
        <taxon>Ecdysozoa</taxon>
        <taxon>Nematoda</taxon>
        <taxon>Chromadorea</taxon>
        <taxon>Rhabditida</taxon>
        <taxon>Tylenchina</taxon>
        <taxon>Tylenchomorpha</taxon>
        <taxon>Tylenchoidea</taxon>
        <taxon>Heteroderidae</taxon>
        <taxon>Heteroderinae</taxon>
        <taxon>Heterodera</taxon>
    </lineage>
</organism>
<keyword evidence="12" id="KW-1185">Reference proteome</keyword>
<feature type="region of interest" description="Disordered" evidence="8">
    <location>
        <begin position="34"/>
        <end position="70"/>
    </location>
</feature>
<feature type="compositionally biased region" description="Polar residues" evidence="8">
    <location>
        <begin position="148"/>
        <end position="160"/>
    </location>
</feature>
<dbReference type="InterPro" id="IPR011992">
    <property type="entry name" value="EF-hand-dom_pair"/>
</dbReference>
<feature type="compositionally biased region" description="Polar residues" evidence="8">
    <location>
        <begin position="740"/>
        <end position="763"/>
    </location>
</feature>
<dbReference type="SMART" id="SM00054">
    <property type="entry name" value="EFh"/>
    <property type="match status" value="7"/>
</dbReference>
<accession>A0ABD2HPX4</accession>
<feature type="compositionally biased region" description="Basic and acidic residues" evidence="8">
    <location>
        <begin position="644"/>
        <end position="677"/>
    </location>
</feature>
<evidence type="ECO:0000256" key="1">
    <source>
        <dbReference type="ARBA" id="ARBA00004613"/>
    </source>
</evidence>
<dbReference type="SUPFAM" id="SSF47473">
    <property type="entry name" value="EF-hand"/>
    <property type="match status" value="3"/>
</dbReference>
<dbReference type="PROSITE" id="PS50222">
    <property type="entry name" value="EF_HAND_2"/>
    <property type="match status" value="2"/>
</dbReference>
<feature type="domain" description="EF-hand" evidence="10">
    <location>
        <begin position="539"/>
        <end position="574"/>
    </location>
</feature>
<feature type="region of interest" description="Disordered" evidence="8">
    <location>
        <begin position="613"/>
        <end position="764"/>
    </location>
</feature>
<feature type="signal peptide" evidence="9">
    <location>
        <begin position="1"/>
        <end position="22"/>
    </location>
</feature>
<feature type="region of interest" description="Disordered" evidence="8">
    <location>
        <begin position="83"/>
        <end position="110"/>
    </location>
</feature>
<evidence type="ECO:0000256" key="6">
    <source>
        <dbReference type="ARBA" id="ARBA00023157"/>
    </source>
</evidence>
<feature type="compositionally biased region" description="Basic and acidic residues" evidence="8">
    <location>
        <begin position="613"/>
        <end position="634"/>
    </location>
</feature>
<feature type="compositionally biased region" description="Basic and acidic residues" evidence="8">
    <location>
        <begin position="703"/>
        <end position="739"/>
    </location>
</feature>
<evidence type="ECO:0000256" key="2">
    <source>
        <dbReference type="ARBA" id="ARBA00022525"/>
    </source>
</evidence>
<comment type="caution">
    <text evidence="11">The sequence shown here is derived from an EMBL/GenBank/DDBJ whole genome shotgun (WGS) entry which is preliminary data.</text>
</comment>
<keyword evidence="5" id="KW-0106">Calcium</keyword>
<dbReference type="Gene3D" id="1.10.238.10">
    <property type="entry name" value="EF-hand"/>
    <property type="match status" value="5"/>
</dbReference>
<feature type="compositionally biased region" description="Basic residues" evidence="8">
    <location>
        <begin position="942"/>
        <end position="951"/>
    </location>
</feature>
<keyword evidence="6" id="KW-1015">Disulfide bond</keyword>
<feature type="region of interest" description="Disordered" evidence="8">
    <location>
        <begin position="1057"/>
        <end position="1085"/>
    </location>
</feature>
<keyword evidence="3" id="KW-0479">Metal-binding</keyword>
<dbReference type="EMBL" id="JBICBT010001408">
    <property type="protein sequence ID" value="KAL3068346.1"/>
    <property type="molecule type" value="Genomic_DNA"/>
</dbReference>
<dbReference type="PANTHER" id="PTHR10827">
    <property type="entry name" value="RETICULOCALBIN"/>
    <property type="match status" value="1"/>
</dbReference>
<sequence>MRFACALLCLVLAFSTSPFVSAFSPYANRILRQSPPADGERGVVPPSPPPSPPTASSAPPNRFSPSNGANFSSHRAAFASKLTPPSVDVNGQFPRRPPPPPQFVANNGPLIRAPDGQFVLASILPQQHQHFAAFSKGQIQQQIDAQFSASNNESDQNASSSPPPIDGVPPSEVPPSPPDESASTTDTLPTSPLAAPVDKSVDLDGDGALSLGEVQYAAFVHHGLSSSVVENLFNEIDQNKDNYLNSLEFNEIRPLVLAKAENAALRYLQNVDTDHNGQLSLTEAQNYILKEYGISNRDVERIWRLVVPSSGDEMDAVLFSKLRRRIRGMSIRLARQILKGADRDEDGQVNLREAQLIAFEQEGIGPGEVVEMLASVDDNNDGQLNAPEFADFERIVRARAVETSKKALKVVDTDGNNALTMDEAKKIAFEHYGFDEPTLEPFFAQADENEDSQLDTVEFAGFRSVIRGRAVKNAGGLLPEMDEDGDGMISESEAVQKTRQEDDMSAAETHGLFVVADQDKNGLLDKVELADFIRLVRLTAIKYVADHFRDYDLNRDKLITLDEVQTLVKERYKLGSAVTRKHFDKADLDKNGDLNAGEVVDFRHEIRRFTQDKAAQKELEEQNKGESAVERKETEEEEEEEEREEKSKGRQRKGERAEIKRTGQPRTGEEGQPKADGVEAVQPRTTGEEQPKADGVEAGQPRRTGEGQEKMDGGRQSRRDEEGQIRTDTTEKGQTRTGERSPTPTSDRIALSSPNATTQSLTIVPTSVTTLAPTTTLSSLAPQSLQLPSSSSPTNVSSPSPITSTDPSPAFSASSAASSPTSSPSSAPPPTHSQNLAAFPASSSPQLGPSNSQIASSPPPPSSSASPPLPSKVPFSEQRESAKEKADKREEKSETETEAKAELAEQAKEQRTTQKESEAATERTTEETKAQRERGETPEGTKRHKKRRRKTTTTTTSTTTTTTEAPTAEEEGDEYEEEGTLMHILGIIKRECAVAVHFSRPRHFNALAISDYLSRANPPSRLPPPRPFARPIAPPPSPNSILDCAFLHLIDMKNAVTKSATSSPGGAKGGGGHRSRKARSRSVEF</sequence>
<evidence type="ECO:0000256" key="8">
    <source>
        <dbReference type="SAM" id="MobiDB-lite"/>
    </source>
</evidence>
<feature type="compositionally biased region" description="Basic and acidic residues" evidence="8">
    <location>
        <begin position="686"/>
        <end position="695"/>
    </location>
</feature>
<dbReference type="PANTHER" id="PTHR10827:SF98">
    <property type="entry name" value="45 KDA CALCIUM-BINDING PROTEIN"/>
    <property type="match status" value="1"/>
</dbReference>
<protein>
    <recommendedName>
        <fullName evidence="10">EF-hand domain-containing protein</fullName>
    </recommendedName>
</protein>